<dbReference type="InterPro" id="IPR036052">
    <property type="entry name" value="TrpB-like_PALP_sf"/>
</dbReference>
<comment type="cofactor">
    <cofactor evidence="1">
        <name>pyridoxal 5'-phosphate</name>
        <dbReference type="ChEBI" id="CHEBI:597326"/>
    </cofactor>
</comment>
<evidence type="ECO:0000313" key="7">
    <source>
        <dbReference type="Proteomes" id="UP000049983"/>
    </source>
</evidence>
<dbReference type="STRING" id="311410.LA5095_03297"/>
<dbReference type="PANTHER" id="PTHR48078:SF6">
    <property type="entry name" value="L-THREONINE DEHYDRATASE CATABOLIC TDCB"/>
    <property type="match status" value="1"/>
</dbReference>
<dbReference type="GO" id="GO:0030170">
    <property type="term" value="F:pyridoxal phosphate binding"/>
    <property type="evidence" value="ECO:0007669"/>
    <property type="project" value="InterPro"/>
</dbReference>
<dbReference type="FunFam" id="3.40.50.1100:FF:000005">
    <property type="entry name" value="Threonine dehydratase catabolic"/>
    <property type="match status" value="1"/>
</dbReference>
<dbReference type="EMBL" id="CXWC01000001">
    <property type="protein sequence ID" value="CTQ65163.1"/>
    <property type="molecule type" value="Genomic_DNA"/>
</dbReference>
<dbReference type="Proteomes" id="UP000049983">
    <property type="component" value="Unassembled WGS sequence"/>
</dbReference>
<keyword evidence="3" id="KW-0663">Pyridoxal phosphate</keyword>
<evidence type="ECO:0000256" key="1">
    <source>
        <dbReference type="ARBA" id="ARBA00001933"/>
    </source>
</evidence>
<dbReference type="PROSITE" id="PS00165">
    <property type="entry name" value="DEHYDRATASE_SER_THR"/>
    <property type="match status" value="1"/>
</dbReference>
<feature type="domain" description="Tryptophan synthase beta chain-like PALP" evidence="5">
    <location>
        <begin position="38"/>
        <end position="327"/>
    </location>
</feature>
<dbReference type="GO" id="GO:0006565">
    <property type="term" value="P:L-serine catabolic process"/>
    <property type="evidence" value="ECO:0007669"/>
    <property type="project" value="TreeGrafter"/>
</dbReference>
<dbReference type="Pfam" id="PF00291">
    <property type="entry name" value="PALP"/>
    <property type="match status" value="1"/>
</dbReference>
<accession>A0A0M6ZUN0</accession>
<evidence type="ECO:0000256" key="2">
    <source>
        <dbReference type="ARBA" id="ARBA00010869"/>
    </source>
</evidence>
<reference evidence="7" key="1">
    <citation type="submission" date="2015-07" db="EMBL/GenBank/DDBJ databases">
        <authorList>
            <person name="Rodrigo-Torres Lidia"/>
            <person name="Arahal R.David."/>
        </authorList>
    </citation>
    <scope>NUCLEOTIDE SEQUENCE [LARGE SCALE GENOMIC DNA]</scope>
    <source>
        <strain evidence="7">CECT 5096</strain>
    </source>
</reference>
<evidence type="ECO:0000259" key="5">
    <source>
        <dbReference type="Pfam" id="PF00291"/>
    </source>
</evidence>
<dbReference type="GO" id="GO:0004794">
    <property type="term" value="F:threonine deaminase activity"/>
    <property type="evidence" value="ECO:0007669"/>
    <property type="project" value="UniProtKB-EC"/>
</dbReference>
<dbReference type="PANTHER" id="PTHR48078">
    <property type="entry name" value="THREONINE DEHYDRATASE, MITOCHONDRIAL-RELATED"/>
    <property type="match status" value="1"/>
</dbReference>
<dbReference type="GO" id="GO:0006567">
    <property type="term" value="P:L-threonine catabolic process"/>
    <property type="evidence" value="ECO:0007669"/>
    <property type="project" value="TreeGrafter"/>
</dbReference>
<comment type="similarity">
    <text evidence="2">Belongs to the serine/threonine dehydratase family.</text>
</comment>
<dbReference type="AlphaFoldDB" id="A0A0M6ZUN0"/>
<dbReference type="EC" id="4.3.1.19" evidence="6"/>
<dbReference type="GO" id="GO:0009097">
    <property type="term" value="P:isoleucine biosynthetic process"/>
    <property type="evidence" value="ECO:0007669"/>
    <property type="project" value="TreeGrafter"/>
</dbReference>
<dbReference type="OrthoDB" id="9811476at2"/>
<organism evidence="6 7">
    <name type="scientific">Roseibium album</name>
    <dbReference type="NCBI Taxonomy" id="311410"/>
    <lineage>
        <taxon>Bacteria</taxon>
        <taxon>Pseudomonadati</taxon>
        <taxon>Pseudomonadota</taxon>
        <taxon>Alphaproteobacteria</taxon>
        <taxon>Hyphomicrobiales</taxon>
        <taxon>Stappiaceae</taxon>
        <taxon>Roseibium</taxon>
    </lineage>
</organism>
<evidence type="ECO:0000313" key="6">
    <source>
        <dbReference type="EMBL" id="CTQ65163.1"/>
    </source>
</evidence>
<evidence type="ECO:0000256" key="4">
    <source>
        <dbReference type="ARBA" id="ARBA00023239"/>
    </source>
</evidence>
<dbReference type="GO" id="GO:0003941">
    <property type="term" value="F:L-serine ammonia-lyase activity"/>
    <property type="evidence" value="ECO:0007669"/>
    <property type="project" value="TreeGrafter"/>
</dbReference>
<name>A0A0M6ZUN0_9HYPH</name>
<keyword evidence="7" id="KW-1185">Reference proteome</keyword>
<dbReference type="InterPro" id="IPR001926">
    <property type="entry name" value="TrpB-like_PALP"/>
</dbReference>
<protein>
    <submittedName>
        <fullName evidence="6">L-threonine dehydratase catabolic TdcB</fullName>
        <ecNumber evidence="6">4.3.1.19</ecNumber>
    </submittedName>
</protein>
<gene>
    <name evidence="6" type="primary">tdcB_1</name>
    <name evidence="6" type="ORF">LA5096_00663</name>
</gene>
<evidence type="ECO:0000256" key="3">
    <source>
        <dbReference type="ARBA" id="ARBA00022898"/>
    </source>
</evidence>
<sequence length="341" mass="35779">MTDAVVQSSSAEMQNLSGKAVTFEDVEQAAGRIRGYAVRTPLLQHPALDERAGANVLVKPESLQRSGSFKFRGAFNCLNLIPEEERTKGVVACSSGNHAQGVAASARILGISATIVMPADAPRVKLDRTRDFGAKVVTYDRAHEDRDRIAAEICAENDATFVHPFNDPAVIAGQGTVGLEFAQQADELGQKLDDVLACTGGGGLSSGIALALAFKSPSTRFHTVEPELFDDYKRSLEAGVLLSNAARSGSICDALLSETPGEIGFSILSQLASEGLTVSDEEVLEAVAFAFRELKLVVEPGGAAALAAVLSGKLPVEGKTIGLVITGGNIDPDMLSRALSR</sequence>
<dbReference type="InterPro" id="IPR050147">
    <property type="entry name" value="Ser/Thr_Dehydratase"/>
</dbReference>
<dbReference type="RefSeq" id="WP_082442442.1">
    <property type="nucleotide sequence ID" value="NZ_CANKXR010000009.1"/>
</dbReference>
<proteinExistence type="inferred from homology"/>
<dbReference type="Gene3D" id="3.40.50.1100">
    <property type="match status" value="2"/>
</dbReference>
<dbReference type="CDD" id="cd01562">
    <property type="entry name" value="Thr-dehyd"/>
    <property type="match status" value="1"/>
</dbReference>
<dbReference type="InterPro" id="IPR000634">
    <property type="entry name" value="Ser/Thr_deHydtase_PyrdxlP-BS"/>
</dbReference>
<dbReference type="GeneID" id="97668110"/>
<dbReference type="SUPFAM" id="SSF53686">
    <property type="entry name" value="Tryptophan synthase beta subunit-like PLP-dependent enzymes"/>
    <property type="match status" value="1"/>
</dbReference>
<keyword evidence="4 6" id="KW-0456">Lyase</keyword>